<reference evidence="11" key="2">
    <citation type="submission" date="2021-08" db="EMBL/GenBank/DDBJ databases">
        <authorList>
            <person name="Tani A."/>
            <person name="Ola A."/>
            <person name="Ogura Y."/>
            <person name="Katsura K."/>
            <person name="Hayashi T."/>
        </authorList>
    </citation>
    <scope>NUCLEOTIDE SEQUENCE</scope>
    <source>
        <strain evidence="11">DSM 23632</strain>
    </source>
</reference>
<dbReference type="Gene3D" id="3.40.50.300">
    <property type="entry name" value="P-loop containing nucleotide triphosphate hydrolases"/>
    <property type="match status" value="1"/>
</dbReference>
<evidence type="ECO:0000256" key="7">
    <source>
        <dbReference type="ARBA" id="ARBA00023137"/>
    </source>
</evidence>
<keyword evidence="7" id="KW-0829">Tyrosine-protein kinase</keyword>
<evidence type="ECO:0000259" key="10">
    <source>
        <dbReference type="Pfam" id="PF13807"/>
    </source>
</evidence>
<feature type="domain" description="Tyrosine-protein kinase G-rich" evidence="10">
    <location>
        <begin position="71"/>
        <end position="147"/>
    </location>
</feature>
<gene>
    <name evidence="11" type="ORF">MPOCJGCO_4935</name>
</gene>
<dbReference type="EMBL" id="BPRB01000415">
    <property type="protein sequence ID" value="GJE62799.1"/>
    <property type="molecule type" value="Genomic_DNA"/>
</dbReference>
<evidence type="ECO:0000256" key="8">
    <source>
        <dbReference type="ARBA" id="ARBA00051245"/>
    </source>
</evidence>
<feature type="domain" description="AAA" evidence="9">
    <location>
        <begin position="223"/>
        <end position="377"/>
    </location>
</feature>
<evidence type="ECO:0000259" key="9">
    <source>
        <dbReference type="Pfam" id="PF13614"/>
    </source>
</evidence>
<evidence type="ECO:0000256" key="5">
    <source>
        <dbReference type="ARBA" id="ARBA00022777"/>
    </source>
</evidence>
<proteinExistence type="inferred from homology"/>
<dbReference type="InterPro" id="IPR050445">
    <property type="entry name" value="Bact_polysacc_biosynth/exp"/>
</dbReference>
<dbReference type="CDD" id="cd05387">
    <property type="entry name" value="BY-kinase"/>
    <property type="match status" value="1"/>
</dbReference>
<keyword evidence="6" id="KW-0067">ATP-binding</keyword>
<keyword evidence="12" id="KW-1185">Reference proteome</keyword>
<dbReference type="EC" id="2.7.10.2" evidence="2"/>
<evidence type="ECO:0000256" key="1">
    <source>
        <dbReference type="ARBA" id="ARBA00007316"/>
    </source>
</evidence>
<dbReference type="InterPro" id="IPR027417">
    <property type="entry name" value="P-loop_NTPase"/>
</dbReference>
<dbReference type="InterPro" id="IPR032807">
    <property type="entry name" value="GNVR"/>
</dbReference>
<comment type="caution">
    <text evidence="11">The sequence shown here is derived from an EMBL/GenBank/DDBJ whole genome shotgun (WGS) entry which is preliminary data.</text>
</comment>
<evidence type="ECO:0000313" key="12">
    <source>
        <dbReference type="Proteomes" id="UP001055057"/>
    </source>
</evidence>
<keyword evidence="5" id="KW-0418">Kinase</keyword>
<dbReference type="Proteomes" id="UP001055057">
    <property type="component" value="Unassembled WGS sequence"/>
</dbReference>
<dbReference type="InterPro" id="IPR005702">
    <property type="entry name" value="Wzc-like_C"/>
</dbReference>
<dbReference type="SUPFAM" id="SSF52540">
    <property type="entry name" value="P-loop containing nucleoside triphosphate hydrolases"/>
    <property type="match status" value="1"/>
</dbReference>
<reference evidence="11" key="1">
    <citation type="journal article" date="2021" name="Front. Microbiol.">
        <title>Comprehensive Comparative Genomics and Phenotyping of Methylobacterium Species.</title>
        <authorList>
            <person name="Alessa O."/>
            <person name="Ogura Y."/>
            <person name="Fujitani Y."/>
            <person name="Takami H."/>
            <person name="Hayashi T."/>
            <person name="Sahin N."/>
            <person name="Tani A."/>
        </authorList>
    </citation>
    <scope>NUCLEOTIDE SEQUENCE</scope>
    <source>
        <strain evidence="11">DSM 23632</strain>
    </source>
</reference>
<evidence type="ECO:0000256" key="2">
    <source>
        <dbReference type="ARBA" id="ARBA00011903"/>
    </source>
</evidence>
<evidence type="ECO:0000313" key="11">
    <source>
        <dbReference type="EMBL" id="GJE62799.1"/>
    </source>
</evidence>
<keyword evidence="3" id="KW-0808">Transferase</keyword>
<dbReference type="Pfam" id="PF13807">
    <property type="entry name" value="GNVR"/>
    <property type="match status" value="1"/>
</dbReference>
<organism evidence="11 12">
    <name type="scientific">Methylobacterium trifolii</name>
    <dbReference type="NCBI Taxonomy" id="1003092"/>
    <lineage>
        <taxon>Bacteria</taxon>
        <taxon>Pseudomonadati</taxon>
        <taxon>Pseudomonadota</taxon>
        <taxon>Alphaproteobacteria</taxon>
        <taxon>Hyphomicrobiales</taxon>
        <taxon>Methylobacteriaceae</taxon>
        <taxon>Methylobacterium</taxon>
    </lineage>
</organism>
<evidence type="ECO:0000256" key="6">
    <source>
        <dbReference type="ARBA" id="ARBA00022840"/>
    </source>
</evidence>
<dbReference type="PANTHER" id="PTHR32309">
    <property type="entry name" value="TYROSINE-PROTEIN KINASE"/>
    <property type="match status" value="1"/>
</dbReference>
<dbReference type="PANTHER" id="PTHR32309:SF13">
    <property type="entry name" value="FERRIC ENTEROBACTIN TRANSPORT PROTEIN FEPE"/>
    <property type="match status" value="1"/>
</dbReference>
<evidence type="ECO:0000256" key="3">
    <source>
        <dbReference type="ARBA" id="ARBA00022679"/>
    </source>
</evidence>
<comment type="similarity">
    <text evidence="1">Belongs to the CpsD/CapB family.</text>
</comment>
<accession>A0ABQ4U6I5</accession>
<sequence length="400" mass="43109">MTSRYGTFHPAAESRRAEMADQRKAIMEELNRIGEASRSDYEIAQARENSLTNDLAKMVGAAAQSKESQVVLRELDTVAQAYRRMYESYLQKFHETVQKESFPVSDSRIITYATPPLAPSQPRTILVMALALLLGGGAGIGTAMVQKTFDRSIRSASQVRRAFDLDCLGIVPCVVQSPIFGRARTEASFVAVVEAPESRFSKSLQEIKTSLDMARALRSIRRIGILSAEPGAGKSTLTSNLAVLYSLSGRRILVIDADLQGPGLSHLTSGGAGLLEVLDGSEPVATAIRHPERVPYALLAPSGHDTPLDTRFHLGSERMRVMLDGLQEQYDLTIIDLPAFSTSVDARAISVHLDAVVLVIECGVTSVEDVSVMLNAIAGSNVAVLGVVLNKADVRTAGES</sequence>
<evidence type="ECO:0000256" key="4">
    <source>
        <dbReference type="ARBA" id="ARBA00022741"/>
    </source>
</evidence>
<protein>
    <recommendedName>
        <fullName evidence="2">non-specific protein-tyrosine kinase</fullName>
        <ecNumber evidence="2">2.7.10.2</ecNumber>
    </recommendedName>
</protein>
<name>A0ABQ4U6I5_9HYPH</name>
<comment type="catalytic activity">
    <reaction evidence="8">
        <text>L-tyrosyl-[protein] + ATP = O-phospho-L-tyrosyl-[protein] + ADP + H(+)</text>
        <dbReference type="Rhea" id="RHEA:10596"/>
        <dbReference type="Rhea" id="RHEA-COMP:10136"/>
        <dbReference type="Rhea" id="RHEA-COMP:20101"/>
        <dbReference type="ChEBI" id="CHEBI:15378"/>
        <dbReference type="ChEBI" id="CHEBI:30616"/>
        <dbReference type="ChEBI" id="CHEBI:46858"/>
        <dbReference type="ChEBI" id="CHEBI:61978"/>
        <dbReference type="ChEBI" id="CHEBI:456216"/>
        <dbReference type="EC" id="2.7.10.2"/>
    </reaction>
</comment>
<dbReference type="InterPro" id="IPR025669">
    <property type="entry name" value="AAA_dom"/>
</dbReference>
<keyword evidence="4" id="KW-0547">Nucleotide-binding</keyword>
<dbReference type="Pfam" id="PF13614">
    <property type="entry name" value="AAA_31"/>
    <property type="match status" value="1"/>
</dbReference>